<dbReference type="PROSITE" id="PS51892">
    <property type="entry name" value="SUBTILASE"/>
    <property type="match status" value="1"/>
</dbReference>
<dbReference type="GO" id="GO:0006508">
    <property type="term" value="P:proteolysis"/>
    <property type="evidence" value="ECO:0007669"/>
    <property type="project" value="UniProtKB-KW"/>
</dbReference>
<gene>
    <name evidence="9" type="ORF">Airi02_015690</name>
</gene>
<feature type="region of interest" description="Disordered" evidence="6">
    <location>
        <begin position="356"/>
        <end position="376"/>
    </location>
</feature>
<dbReference type="SUPFAM" id="SSF52743">
    <property type="entry name" value="Subtilisin-like"/>
    <property type="match status" value="1"/>
</dbReference>
<dbReference type="GO" id="GO:0004252">
    <property type="term" value="F:serine-type endopeptidase activity"/>
    <property type="evidence" value="ECO:0007669"/>
    <property type="project" value="UniProtKB-UniRule"/>
</dbReference>
<feature type="domain" description="Peptidase S8/S53" evidence="8">
    <location>
        <begin position="100"/>
        <end position="334"/>
    </location>
</feature>
<evidence type="ECO:0000256" key="4">
    <source>
        <dbReference type="ARBA" id="ARBA00022825"/>
    </source>
</evidence>
<keyword evidence="7" id="KW-1133">Transmembrane helix</keyword>
<keyword evidence="7" id="KW-0812">Transmembrane</keyword>
<dbReference type="InterPro" id="IPR000209">
    <property type="entry name" value="Peptidase_S8/S53_dom"/>
</dbReference>
<feature type="active site" description="Charge relay system" evidence="5">
    <location>
        <position position="109"/>
    </location>
</feature>
<dbReference type="InterPro" id="IPR022398">
    <property type="entry name" value="Peptidase_S8_His-AS"/>
</dbReference>
<evidence type="ECO:0000313" key="9">
    <source>
        <dbReference type="EMBL" id="GLY83640.1"/>
    </source>
</evidence>
<name>A0A9W6RX42_9ACTN</name>
<dbReference type="PROSITE" id="PS00137">
    <property type="entry name" value="SUBTILASE_HIS"/>
    <property type="match status" value="1"/>
</dbReference>
<proteinExistence type="inferred from homology"/>
<evidence type="ECO:0000256" key="1">
    <source>
        <dbReference type="ARBA" id="ARBA00011073"/>
    </source>
</evidence>
<dbReference type="PANTHER" id="PTHR43806">
    <property type="entry name" value="PEPTIDASE S8"/>
    <property type="match status" value="1"/>
</dbReference>
<evidence type="ECO:0000256" key="6">
    <source>
        <dbReference type="SAM" id="MobiDB-lite"/>
    </source>
</evidence>
<accession>A0A9W6RX42</accession>
<feature type="active site" description="Charge relay system" evidence="5">
    <location>
        <position position="139"/>
    </location>
</feature>
<evidence type="ECO:0000313" key="10">
    <source>
        <dbReference type="Proteomes" id="UP001165074"/>
    </source>
</evidence>
<dbReference type="Gene3D" id="3.40.50.200">
    <property type="entry name" value="Peptidase S8/S53 domain"/>
    <property type="match status" value="1"/>
</dbReference>
<dbReference type="Proteomes" id="UP001165074">
    <property type="component" value="Unassembled WGS sequence"/>
</dbReference>
<dbReference type="AlphaFoldDB" id="A0A9W6RX42"/>
<dbReference type="EMBL" id="BSTK01000002">
    <property type="protein sequence ID" value="GLY83640.1"/>
    <property type="molecule type" value="Genomic_DNA"/>
</dbReference>
<keyword evidence="2 5" id="KW-0645">Protease</keyword>
<comment type="caution">
    <text evidence="9">The sequence shown here is derived from an EMBL/GenBank/DDBJ whole genome shotgun (WGS) entry which is preliminary data.</text>
</comment>
<evidence type="ECO:0000259" key="8">
    <source>
        <dbReference type="Pfam" id="PF00082"/>
    </source>
</evidence>
<dbReference type="InterPro" id="IPR036852">
    <property type="entry name" value="Peptidase_S8/S53_dom_sf"/>
</dbReference>
<keyword evidence="4 5" id="KW-0720">Serine protease</keyword>
<keyword evidence="7" id="KW-0472">Membrane</keyword>
<dbReference type="InterPro" id="IPR015500">
    <property type="entry name" value="Peptidase_S8_subtilisin-rel"/>
</dbReference>
<evidence type="ECO:0000256" key="2">
    <source>
        <dbReference type="ARBA" id="ARBA00022670"/>
    </source>
</evidence>
<dbReference type="PANTHER" id="PTHR43806:SF11">
    <property type="entry name" value="CEREVISIN-RELATED"/>
    <property type="match status" value="1"/>
</dbReference>
<evidence type="ECO:0000256" key="7">
    <source>
        <dbReference type="SAM" id="Phobius"/>
    </source>
</evidence>
<evidence type="ECO:0000256" key="5">
    <source>
        <dbReference type="PROSITE-ProRule" id="PRU01240"/>
    </source>
</evidence>
<feature type="active site" description="Charge relay system" evidence="5">
    <location>
        <position position="300"/>
    </location>
</feature>
<organism evidence="9 10">
    <name type="scientific">Actinoallomurus iriomotensis</name>
    <dbReference type="NCBI Taxonomy" id="478107"/>
    <lineage>
        <taxon>Bacteria</taxon>
        <taxon>Bacillati</taxon>
        <taxon>Actinomycetota</taxon>
        <taxon>Actinomycetes</taxon>
        <taxon>Streptosporangiales</taxon>
        <taxon>Thermomonosporaceae</taxon>
        <taxon>Actinoallomurus</taxon>
    </lineage>
</organism>
<keyword evidence="10" id="KW-1185">Reference proteome</keyword>
<evidence type="ECO:0000256" key="3">
    <source>
        <dbReference type="ARBA" id="ARBA00022801"/>
    </source>
</evidence>
<dbReference type="InterPro" id="IPR050131">
    <property type="entry name" value="Peptidase_S8_subtilisin-like"/>
</dbReference>
<keyword evidence="3 5" id="KW-0378">Hydrolase</keyword>
<dbReference type="Pfam" id="PF00082">
    <property type="entry name" value="Peptidase_S8"/>
    <property type="match status" value="1"/>
</dbReference>
<feature type="transmembrane region" description="Helical" evidence="7">
    <location>
        <begin position="394"/>
        <end position="419"/>
    </location>
</feature>
<sequence>MRGTAVRAAKLGGLVAAGALGLVAFIAPPAVAVKPTPKTSPRSTAPSRPTPSTSTSPSTPTVAPTPTVQCNPAQAVSGLTAEPWAQQRLDFTRVWSLTNGKGVTVAVVDSGVDRLQPQLAGHVTSVDITHTSTTDCIGHGTAVAGIIVAQDHRSRNMPFVGVAPGARLLSVKFTNEDHTDGADPNLAKAIREAAALNAKVINVSVTAPDTPQLKSAVRYAQSRDAVVVAAAGNVTDQDRGTVGPAYPAAYPDVISVGSLSSNGAVADSSNTTTKVSVSAPGQAVATTWPGGYAPNEEGTSFAAAFVSGTAALVRAYHPNLNYKQVKARLEATADGSVGTGSGAGMINPMQAVTELLPGEDSGSAGAPPDATQPGSGQAIRVAYRKPADEQTRSVALVVAGIALGGVAMAVAAGVFVPMGRRRGWQPGRRSAGSNDTDT</sequence>
<reference evidence="9" key="1">
    <citation type="submission" date="2023-03" db="EMBL/GenBank/DDBJ databases">
        <title>Actinoallomurus iriomotensis NBRC 103684.</title>
        <authorList>
            <person name="Ichikawa N."/>
            <person name="Sato H."/>
            <person name="Tonouchi N."/>
        </authorList>
    </citation>
    <scope>NUCLEOTIDE SEQUENCE</scope>
    <source>
        <strain evidence="9">NBRC 103684</strain>
    </source>
</reference>
<feature type="region of interest" description="Disordered" evidence="6">
    <location>
        <begin position="33"/>
        <end position="67"/>
    </location>
</feature>
<comment type="similarity">
    <text evidence="1 5">Belongs to the peptidase S8 family.</text>
</comment>
<protein>
    <recommendedName>
        <fullName evidence="8">Peptidase S8/S53 domain-containing protein</fullName>
    </recommendedName>
</protein>
<dbReference type="PRINTS" id="PR00723">
    <property type="entry name" value="SUBTILISIN"/>
</dbReference>